<sequence length="76" mass="8853">MSRKRFKSSRLTDSKTRNAGWKDDIRRECFLNAKLSLRSKAVIFVICPIMNGFFDEDDVIELFQIAAKRTSQNQLP</sequence>
<organism evidence="1 2">
    <name type="scientific">Strongyloides papillosus</name>
    <name type="common">Intestinal threadworm</name>
    <dbReference type="NCBI Taxonomy" id="174720"/>
    <lineage>
        <taxon>Eukaryota</taxon>
        <taxon>Metazoa</taxon>
        <taxon>Ecdysozoa</taxon>
        <taxon>Nematoda</taxon>
        <taxon>Chromadorea</taxon>
        <taxon>Rhabditida</taxon>
        <taxon>Tylenchina</taxon>
        <taxon>Panagrolaimomorpha</taxon>
        <taxon>Strongyloidoidea</taxon>
        <taxon>Strongyloididae</taxon>
        <taxon>Strongyloides</taxon>
    </lineage>
</organism>
<proteinExistence type="predicted"/>
<dbReference type="AlphaFoldDB" id="A0A0N5BQT9"/>
<name>A0A0N5BQT9_STREA</name>
<evidence type="ECO:0000313" key="1">
    <source>
        <dbReference type="Proteomes" id="UP000046392"/>
    </source>
</evidence>
<protein>
    <submittedName>
        <fullName evidence="2">Uncharacterized protein</fullName>
    </submittedName>
</protein>
<dbReference type="WBParaSite" id="SPAL_0000825050.1">
    <property type="protein sequence ID" value="SPAL_0000825050.1"/>
    <property type="gene ID" value="SPAL_0000825050"/>
</dbReference>
<reference evidence="2" key="1">
    <citation type="submission" date="2017-02" db="UniProtKB">
        <authorList>
            <consortium name="WormBaseParasite"/>
        </authorList>
    </citation>
    <scope>IDENTIFICATION</scope>
</reference>
<dbReference type="Proteomes" id="UP000046392">
    <property type="component" value="Unplaced"/>
</dbReference>
<evidence type="ECO:0000313" key="2">
    <source>
        <dbReference type="WBParaSite" id="SPAL_0000825050.1"/>
    </source>
</evidence>
<accession>A0A0N5BQT9</accession>
<keyword evidence="1" id="KW-1185">Reference proteome</keyword>